<evidence type="ECO:0000256" key="4">
    <source>
        <dbReference type="ARBA" id="ARBA00023088"/>
    </source>
</evidence>
<evidence type="ECO:0000256" key="6">
    <source>
        <dbReference type="SAM" id="Phobius"/>
    </source>
</evidence>
<dbReference type="NCBIfam" id="TIGR01167">
    <property type="entry name" value="LPXTG_anchor"/>
    <property type="match status" value="1"/>
</dbReference>
<dbReference type="RefSeq" id="WP_138132089.1">
    <property type="nucleotide sequence ID" value="NZ_VBWO01000025.1"/>
</dbReference>
<dbReference type="Pfam" id="PF00188">
    <property type="entry name" value="CAP"/>
    <property type="match status" value="1"/>
</dbReference>
<evidence type="ECO:0000313" key="11">
    <source>
        <dbReference type="Proteomes" id="UP000309885"/>
    </source>
</evidence>
<reference evidence="10 11" key="1">
    <citation type="submission" date="2019-05" db="EMBL/GenBank/DDBJ databases">
        <title>Genome-based reclassification of Lactobacillus casei as Lactobacillus casei subsp. casei. subsp.nov., description of Lactobacillus casei subsp. zeae subsp. nov., and emended description of Lactobacillus casei.</title>
        <authorList>
            <person name="Huang C.-H."/>
        </authorList>
    </citation>
    <scope>NUCLEOTIDE SEQUENCE [LARGE SCALE GENOMIC DNA]</scope>
    <source>
        <strain evidence="10 11">CRBIP24.44</strain>
    </source>
</reference>
<keyword evidence="2" id="KW-0964">Secreted</keyword>
<evidence type="ECO:0000256" key="2">
    <source>
        <dbReference type="ARBA" id="ARBA00022525"/>
    </source>
</evidence>
<feature type="compositionally biased region" description="Polar residues" evidence="5">
    <location>
        <begin position="33"/>
        <end position="62"/>
    </location>
</feature>
<dbReference type="SUPFAM" id="SSF55797">
    <property type="entry name" value="PR-1-like"/>
    <property type="match status" value="1"/>
</dbReference>
<evidence type="ECO:0000256" key="3">
    <source>
        <dbReference type="ARBA" id="ARBA00022729"/>
    </source>
</evidence>
<evidence type="ECO:0000256" key="1">
    <source>
        <dbReference type="ARBA" id="ARBA00022512"/>
    </source>
</evidence>
<keyword evidence="4" id="KW-0572">Peptidoglycan-anchor</keyword>
<evidence type="ECO:0000259" key="9">
    <source>
        <dbReference type="Pfam" id="PF00746"/>
    </source>
</evidence>
<feature type="compositionally biased region" description="Basic and acidic residues" evidence="5">
    <location>
        <begin position="749"/>
        <end position="758"/>
    </location>
</feature>
<accession>A0A5R8LGW0</accession>
<sequence length="809" mass="87384">MRTKNNLVKGALYTSVAMATLFSTQLGNEQVVRASTQDSGTQNKSTEQVSVQKTSDNNTQPKDAQEYDRNVAIAQDQLDQANQEAKTKQEQAEKAKNDLAAKQAEIEQAQKDAEAAKQAAAAVDQATKDVQAKIDETQKKSDALPATQEDAQKQADKAKDDLAASEQKVNEQQSQVNAAQDQANAADKQQQTAQSAFDAANNKVNNGEQAANAASDAVDKAQQDVNSHQVTEDAQAKAVAAAKDKLAQNAADQAALNQKIAEAEKEKAAAEAPQSVVDFSQDYSNILLDSKFTGEQHIVQPMPENQQYVPNMDNVRTYFTQYLNQLRALNGQPPIQMSESMTEVAQKYADMQTPGNIQHYGSPYFENVGQVGGVLSDKEFAYDLLTGWYDETNNLYPAGNSKHYGHRANLLYTAGSFGIAYNPAAGAATFEADGFGMTSAQSKLWSSLFYSKGSSDTKALPNFIFDYTVEKPADQAKAAALGVQISQMNAQLDTLVKAGKVLENNVQTEQAALNALHDEDAKLNQALNDATAAKTKADAQLEASRQDLTNAQASLASSTGAVTKAHAQLDSAKADLLKAQQDADAAKTRADEAAKIVQSLSSMKAALAKELATAKDELRAAQLDSADKQQALVAAQDKLASLEAGLPALKTNLSRAQAEFATALLAVHDAEANLEQVKANKSDDMIQAEKEVQEKAEQQKKREEQRKQEEKKKQEEQRRKEAEEKAKGQQNKTDKEADQGTTRPQPLDVKTKTDEGQHLKPLAAKPATSITAEKSYPQTGDTNSLVSMVVGLIVTLFSMMALLFKSKKA</sequence>
<feature type="region of interest" description="Disordered" evidence="5">
    <location>
        <begin position="690"/>
        <end position="782"/>
    </location>
</feature>
<dbReference type="InterPro" id="IPR019931">
    <property type="entry name" value="LPXTG_anchor"/>
</dbReference>
<proteinExistence type="predicted"/>
<dbReference type="PANTHER" id="PTHR24149:SF14">
    <property type="entry name" value="ANKYRIN REPEAT DOMAIN 12"/>
    <property type="match status" value="1"/>
</dbReference>
<feature type="compositionally biased region" description="Basic and acidic residues" evidence="5">
    <location>
        <begin position="150"/>
        <end position="162"/>
    </location>
</feature>
<feature type="compositionally biased region" description="Low complexity" evidence="5">
    <location>
        <begin position="172"/>
        <end position="194"/>
    </location>
</feature>
<dbReference type="Gene3D" id="3.40.33.10">
    <property type="entry name" value="CAP"/>
    <property type="match status" value="1"/>
</dbReference>
<dbReference type="PANTHER" id="PTHR24149">
    <property type="entry name" value="ANKYRIN REPEAT DOMAIN-CONTAINING PROTEIN 12"/>
    <property type="match status" value="1"/>
</dbReference>
<dbReference type="Pfam" id="PF00746">
    <property type="entry name" value="Gram_pos_anchor"/>
    <property type="match status" value="1"/>
</dbReference>
<feature type="compositionally biased region" description="Basic and acidic residues" evidence="5">
    <location>
        <begin position="690"/>
        <end position="738"/>
    </location>
</feature>
<evidence type="ECO:0000256" key="7">
    <source>
        <dbReference type="SAM" id="SignalP"/>
    </source>
</evidence>
<feature type="chain" id="PRO_5039671369" evidence="7">
    <location>
        <begin position="20"/>
        <end position="809"/>
    </location>
</feature>
<feature type="domain" description="Gram-positive cocci surface proteins LPxTG" evidence="9">
    <location>
        <begin position="772"/>
        <end position="808"/>
    </location>
</feature>
<dbReference type="EMBL" id="VBWO01000025">
    <property type="protein sequence ID" value="TLF36035.1"/>
    <property type="molecule type" value="Genomic_DNA"/>
</dbReference>
<evidence type="ECO:0000256" key="5">
    <source>
        <dbReference type="SAM" id="MobiDB-lite"/>
    </source>
</evidence>
<comment type="caution">
    <text evidence="10">The sequence shown here is derived from an EMBL/GenBank/DDBJ whole genome shotgun (WGS) entry which is preliminary data.</text>
</comment>
<dbReference type="InterPro" id="IPR035940">
    <property type="entry name" value="CAP_sf"/>
</dbReference>
<dbReference type="InterPro" id="IPR014044">
    <property type="entry name" value="CAP_dom"/>
</dbReference>
<feature type="region of interest" description="Disordered" evidence="5">
    <location>
        <begin position="209"/>
        <end position="228"/>
    </location>
</feature>
<protein>
    <submittedName>
        <fullName evidence="10">LPXTG cell wall anchor domain-containing protein</fullName>
    </submittedName>
</protein>
<feature type="domain" description="SCP" evidence="8">
    <location>
        <begin position="322"/>
        <end position="422"/>
    </location>
</feature>
<evidence type="ECO:0000259" key="8">
    <source>
        <dbReference type="Pfam" id="PF00188"/>
    </source>
</evidence>
<dbReference type="Proteomes" id="UP000309885">
    <property type="component" value="Unassembled WGS sequence"/>
</dbReference>
<gene>
    <name evidence="10" type="ORF">FEI15_15110</name>
</gene>
<feature type="transmembrane region" description="Helical" evidence="6">
    <location>
        <begin position="785"/>
        <end position="804"/>
    </location>
</feature>
<evidence type="ECO:0000313" key="10">
    <source>
        <dbReference type="EMBL" id="TLF36035.1"/>
    </source>
</evidence>
<keyword evidence="6" id="KW-0812">Transmembrane</keyword>
<dbReference type="InterPro" id="IPR053210">
    <property type="entry name" value="ANKRD12"/>
</dbReference>
<feature type="region of interest" description="Disordered" evidence="5">
    <location>
        <begin position="33"/>
        <end position="99"/>
    </location>
</feature>
<organism evidence="10 11">
    <name type="scientific">Lacticaseibacillus zeae</name>
    <name type="common">Lactobacillus zeae</name>
    <dbReference type="NCBI Taxonomy" id="57037"/>
    <lineage>
        <taxon>Bacteria</taxon>
        <taxon>Bacillati</taxon>
        <taxon>Bacillota</taxon>
        <taxon>Bacilli</taxon>
        <taxon>Lactobacillales</taxon>
        <taxon>Lactobacillaceae</taxon>
        <taxon>Lacticaseibacillus</taxon>
    </lineage>
</organism>
<name>A0A5R8LGW0_LACZE</name>
<dbReference type="AlphaFoldDB" id="A0A5R8LGW0"/>
<keyword evidence="1" id="KW-0134">Cell wall</keyword>
<keyword evidence="3 7" id="KW-0732">Signal</keyword>
<feature type="compositionally biased region" description="Polar residues" evidence="5">
    <location>
        <begin position="768"/>
        <end position="782"/>
    </location>
</feature>
<feature type="signal peptide" evidence="7">
    <location>
        <begin position="1"/>
        <end position="19"/>
    </location>
</feature>
<keyword evidence="6" id="KW-1133">Transmembrane helix</keyword>
<keyword evidence="6" id="KW-0472">Membrane</keyword>
<feature type="region of interest" description="Disordered" evidence="5">
    <location>
        <begin position="136"/>
        <end position="196"/>
    </location>
</feature>
<feature type="compositionally biased region" description="Basic and acidic residues" evidence="5">
    <location>
        <begin position="85"/>
        <end position="99"/>
    </location>
</feature>